<evidence type="ECO:0000313" key="1">
    <source>
        <dbReference type="EMBL" id="SBQ62762.1"/>
    </source>
</evidence>
<reference evidence="1" key="2">
    <citation type="submission" date="2016-06" db="EMBL/GenBank/DDBJ databases">
        <title>The genome of a short-lived fish provides insights into sex chromosome evolution and the genetic control of aging.</title>
        <authorList>
            <person name="Reichwald K."/>
            <person name="Felder M."/>
            <person name="Petzold A."/>
            <person name="Koch P."/>
            <person name="Groth M."/>
            <person name="Platzer M."/>
        </authorList>
    </citation>
    <scope>NUCLEOTIDE SEQUENCE</scope>
    <source>
        <tissue evidence="1">Brain</tissue>
    </source>
</reference>
<organism evidence="1">
    <name type="scientific">Nothobranchius korthausae</name>
    <dbReference type="NCBI Taxonomy" id="1143690"/>
    <lineage>
        <taxon>Eukaryota</taxon>
        <taxon>Metazoa</taxon>
        <taxon>Chordata</taxon>
        <taxon>Craniata</taxon>
        <taxon>Vertebrata</taxon>
        <taxon>Euteleostomi</taxon>
        <taxon>Actinopterygii</taxon>
        <taxon>Neopterygii</taxon>
        <taxon>Teleostei</taxon>
        <taxon>Neoteleostei</taxon>
        <taxon>Acanthomorphata</taxon>
        <taxon>Ovalentaria</taxon>
        <taxon>Atherinomorphae</taxon>
        <taxon>Cyprinodontiformes</taxon>
        <taxon>Nothobranchiidae</taxon>
        <taxon>Nothobranchius</taxon>
    </lineage>
</organism>
<accession>A0A1A8FUU3</accession>
<proteinExistence type="predicted"/>
<dbReference type="EMBL" id="HAEB01016235">
    <property type="protein sequence ID" value="SBQ62762.1"/>
    <property type="molecule type" value="Transcribed_RNA"/>
</dbReference>
<sequence length="64" mass="7220">KSTLIDRVAPPQLNKAATPIENIFVDFFEDMVLTPICFFCFRPLFSPAHTLNPGKNNVNVLRSN</sequence>
<feature type="non-terminal residue" evidence="1">
    <location>
        <position position="64"/>
    </location>
</feature>
<feature type="non-terminal residue" evidence="1">
    <location>
        <position position="1"/>
    </location>
</feature>
<dbReference type="AlphaFoldDB" id="A0A1A8FUU3"/>
<gene>
    <name evidence="1" type="primary">SUB1B</name>
</gene>
<reference evidence="1" key="1">
    <citation type="submission" date="2016-05" db="EMBL/GenBank/DDBJ databases">
        <authorList>
            <person name="Lavstsen T."/>
            <person name="Jespersen J.S."/>
        </authorList>
    </citation>
    <scope>NUCLEOTIDE SEQUENCE</scope>
    <source>
        <tissue evidence="1">Brain</tissue>
    </source>
</reference>
<name>A0A1A8FUU3_9TELE</name>
<protein>
    <submittedName>
        <fullName evidence="1">SUB1 homolog b</fullName>
    </submittedName>
</protein>